<evidence type="ECO:0000256" key="6">
    <source>
        <dbReference type="ARBA" id="ARBA00022989"/>
    </source>
</evidence>
<dbReference type="Proteomes" id="UP001141552">
    <property type="component" value="Unassembled WGS sequence"/>
</dbReference>
<dbReference type="EMBL" id="JAKUCV010004398">
    <property type="protein sequence ID" value="KAJ4835491.1"/>
    <property type="molecule type" value="Genomic_DNA"/>
</dbReference>
<protein>
    <submittedName>
        <fullName evidence="10">Uncharacterized protein</fullName>
    </submittedName>
</protein>
<dbReference type="Pfam" id="PF00153">
    <property type="entry name" value="Mito_carr"/>
    <property type="match status" value="3"/>
</dbReference>
<evidence type="ECO:0000313" key="11">
    <source>
        <dbReference type="Proteomes" id="UP001141552"/>
    </source>
</evidence>
<evidence type="ECO:0000256" key="4">
    <source>
        <dbReference type="ARBA" id="ARBA00022692"/>
    </source>
</evidence>
<dbReference type="AlphaFoldDB" id="A0A9Q0FS92"/>
<comment type="subcellular location">
    <subcellularLocation>
        <location evidence="1">Membrane</location>
        <topology evidence="1">Multi-pass membrane protein</topology>
    </subcellularLocation>
</comment>
<organism evidence="10 11">
    <name type="scientific">Turnera subulata</name>
    <dbReference type="NCBI Taxonomy" id="218843"/>
    <lineage>
        <taxon>Eukaryota</taxon>
        <taxon>Viridiplantae</taxon>
        <taxon>Streptophyta</taxon>
        <taxon>Embryophyta</taxon>
        <taxon>Tracheophyta</taxon>
        <taxon>Spermatophyta</taxon>
        <taxon>Magnoliopsida</taxon>
        <taxon>eudicotyledons</taxon>
        <taxon>Gunneridae</taxon>
        <taxon>Pentapetalae</taxon>
        <taxon>rosids</taxon>
        <taxon>fabids</taxon>
        <taxon>Malpighiales</taxon>
        <taxon>Passifloraceae</taxon>
        <taxon>Turnera</taxon>
    </lineage>
</organism>
<dbReference type="PANTHER" id="PTHR45667">
    <property type="entry name" value="S-ADENOSYLMETHIONINE MITOCHONDRIAL CARRIER PROTEIN"/>
    <property type="match status" value="1"/>
</dbReference>
<dbReference type="OrthoDB" id="10253709at2759"/>
<accession>A0A9Q0FS92</accession>
<comment type="similarity">
    <text evidence="2">Belongs to the mitochondrial carrier (TC 2.A.29) family.</text>
</comment>
<proteinExistence type="inferred from homology"/>
<feature type="repeat" description="Solcar" evidence="8">
    <location>
        <begin position="349"/>
        <end position="433"/>
    </location>
</feature>
<evidence type="ECO:0000256" key="9">
    <source>
        <dbReference type="SAM" id="MobiDB-lite"/>
    </source>
</evidence>
<dbReference type="InterPro" id="IPR018108">
    <property type="entry name" value="MCP_transmembrane"/>
</dbReference>
<name>A0A9Q0FS92_9ROSI</name>
<keyword evidence="7 8" id="KW-0472">Membrane</keyword>
<evidence type="ECO:0000256" key="3">
    <source>
        <dbReference type="ARBA" id="ARBA00022448"/>
    </source>
</evidence>
<dbReference type="GO" id="GO:0016020">
    <property type="term" value="C:membrane"/>
    <property type="evidence" value="ECO:0007669"/>
    <property type="project" value="UniProtKB-SubCell"/>
</dbReference>
<feature type="region of interest" description="Disordered" evidence="9">
    <location>
        <begin position="1"/>
        <end position="26"/>
    </location>
</feature>
<feature type="compositionally biased region" description="Polar residues" evidence="9">
    <location>
        <begin position="7"/>
        <end position="18"/>
    </location>
</feature>
<gene>
    <name evidence="10" type="ORF">Tsubulata_015482</name>
</gene>
<keyword evidence="3" id="KW-0813">Transport</keyword>
<evidence type="ECO:0000313" key="10">
    <source>
        <dbReference type="EMBL" id="KAJ4835491.1"/>
    </source>
</evidence>
<feature type="repeat" description="Solcar" evidence="8">
    <location>
        <begin position="442"/>
        <end position="525"/>
    </location>
</feature>
<evidence type="ECO:0000256" key="1">
    <source>
        <dbReference type="ARBA" id="ARBA00004141"/>
    </source>
</evidence>
<comment type="caution">
    <text evidence="10">The sequence shown here is derived from an EMBL/GenBank/DDBJ whole genome shotgun (WGS) entry which is preliminary data.</text>
</comment>
<dbReference type="PROSITE" id="PS50920">
    <property type="entry name" value="SOLCAR"/>
    <property type="match status" value="3"/>
</dbReference>
<keyword evidence="4 8" id="KW-0812">Transmembrane</keyword>
<keyword evidence="6" id="KW-1133">Transmembrane helix</keyword>
<reference evidence="10" key="1">
    <citation type="submission" date="2022-02" db="EMBL/GenBank/DDBJ databases">
        <authorList>
            <person name="Henning P.M."/>
            <person name="McCubbin A.G."/>
            <person name="Shore J.S."/>
        </authorList>
    </citation>
    <scope>NUCLEOTIDE SEQUENCE</scope>
    <source>
        <strain evidence="10">F60SS</strain>
        <tissue evidence="10">Leaves</tissue>
    </source>
</reference>
<keyword evidence="11" id="KW-1185">Reference proteome</keyword>
<evidence type="ECO:0000256" key="5">
    <source>
        <dbReference type="ARBA" id="ARBA00022737"/>
    </source>
</evidence>
<reference evidence="10" key="2">
    <citation type="journal article" date="2023" name="Plants (Basel)">
        <title>Annotation of the Turnera subulata (Passifloraceae) Draft Genome Reveals the S-Locus Evolved after the Divergence of Turneroideae from Passifloroideae in a Stepwise Manner.</title>
        <authorList>
            <person name="Henning P.M."/>
            <person name="Roalson E.H."/>
            <person name="Mir W."/>
            <person name="McCubbin A.G."/>
            <person name="Shore J.S."/>
        </authorList>
    </citation>
    <scope>NUCLEOTIDE SEQUENCE</scope>
    <source>
        <strain evidence="10">F60SS</strain>
    </source>
</reference>
<sequence length="646" mass="70621">MSGCKRPSSSRSGYNSIAYQKRRGGGARASFDLDDFAGGNRVSGGNSDGGIKSESKSEIVSTTEVISAVGQVWNLVNPFAVSESKGKLKYNGSKCQKDVVLPDLGGQEVGEGTMVDYDGKYFCFDVRATDQVVPVVKPEFEFVKVTQKMAMLNTLCGKDTFPREGSNSLDKSWREKGYETVGISYEREKLYGWMRRNRETDKSYISDNATVNAGSISEDANYPANGLDLRAAHCHDDSVQLKEASVVDSRKASTSIVTANSLSAAYFLSELQDIGKFGRSSGAESSSLSADYCLDSSTPPTTTYADIRNDTDKNEVTQILREDPQDFVISDRMVKKIHSAVHETPKGTLVKQEHAFAGAFAGVFVSLCLHPVDTVKTVIQSCCVDQKSISYIGRSIVSERGVTGLYRGIASKIASSAPISAIYTFTYESVKESMFPLLPKEYHAFAHCTAGGCASIATSFVFTPSERIKQQMQIGSHYQNCWSALVGIIGKGGLRSLYAGWGAVLYRNVPHSIIKFYTYETLKQLITSSQDSGAQLNTFQMLVCGGLAGSTAALCTTPFDVVKTRLQTQIPGSKSQYDSVFHALGKIAKSEGLKGLYRGLIPRLVMYMSQGALFFASYESFKRLLSMEMPLFRAQRIPHKEDMHES</sequence>
<dbReference type="InterPro" id="IPR023395">
    <property type="entry name" value="MCP_dom_sf"/>
</dbReference>
<evidence type="ECO:0000256" key="8">
    <source>
        <dbReference type="PROSITE-ProRule" id="PRU00282"/>
    </source>
</evidence>
<dbReference type="SUPFAM" id="SSF103506">
    <property type="entry name" value="Mitochondrial carrier"/>
    <property type="match status" value="1"/>
</dbReference>
<feature type="repeat" description="Solcar" evidence="8">
    <location>
        <begin position="536"/>
        <end position="624"/>
    </location>
</feature>
<keyword evidence="5" id="KW-0677">Repeat</keyword>
<dbReference type="Gene3D" id="1.50.40.10">
    <property type="entry name" value="Mitochondrial carrier domain"/>
    <property type="match status" value="2"/>
</dbReference>
<evidence type="ECO:0000256" key="2">
    <source>
        <dbReference type="ARBA" id="ARBA00006375"/>
    </source>
</evidence>
<evidence type="ECO:0000256" key="7">
    <source>
        <dbReference type="ARBA" id="ARBA00023136"/>
    </source>
</evidence>
<dbReference type="FunFam" id="1.50.40.10:FF:000162">
    <property type="entry name" value="Mitochondrial substrate carrier protein-like"/>
    <property type="match status" value="1"/>
</dbReference>
<dbReference type="FunFam" id="1.50.40.10:FF:000080">
    <property type="entry name" value="Mitochondrial substrate carrier protein-like"/>
    <property type="match status" value="1"/>
</dbReference>